<name>A0ABP9G7D1_9SPHI</name>
<comment type="cofactor">
    <cofactor evidence="1">
        <name>FMN</name>
        <dbReference type="ChEBI" id="CHEBI:58210"/>
    </cofactor>
</comment>
<keyword evidence="4" id="KW-0288">FMN</keyword>
<proteinExistence type="inferred from homology"/>
<comment type="similarity">
    <text evidence="2">Belongs to the nitroreductase family.</text>
</comment>
<dbReference type="EMBL" id="BAABJI010000002">
    <property type="protein sequence ID" value="GAA4924995.1"/>
    <property type="molecule type" value="Genomic_DNA"/>
</dbReference>
<gene>
    <name evidence="8" type="ORF">GCM10023313_31790</name>
</gene>
<organism evidence="8 9">
    <name type="scientific">Mucilaginibacter defluvii</name>
    <dbReference type="NCBI Taxonomy" id="1196019"/>
    <lineage>
        <taxon>Bacteria</taxon>
        <taxon>Pseudomonadati</taxon>
        <taxon>Bacteroidota</taxon>
        <taxon>Sphingobacteriia</taxon>
        <taxon>Sphingobacteriales</taxon>
        <taxon>Sphingobacteriaceae</taxon>
        <taxon>Mucilaginibacter</taxon>
    </lineage>
</organism>
<dbReference type="InterPro" id="IPR029479">
    <property type="entry name" value="Nitroreductase"/>
</dbReference>
<evidence type="ECO:0000256" key="3">
    <source>
        <dbReference type="ARBA" id="ARBA00022630"/>
    </source>
</evidence>
<dbReference type="InterPro" id="IPR000415">
    <property type="entry name" value="Nitroreductase-like"/>
</dbReference>
<evidence type="ECO:0000259" key="7">
    <source>
        <dbReference type="Pfam" id="PF00881"/>
    </source>
</evidence>
<accession>A0ABP9G7D1</accession>
<evidence type="ECO:0000313" key="8">
    <source>
        <dbReference type="EMBL" id="GAA4924995.1"/>
    </source>
</evidence>
<dbReference type="RefSeq" id="WP_345332473.1">
    <property type="nucleotide sequence ID" value="NZ_BAABJI010000002.1"/>
</dbReference>
<dbReference type="Pfam" id="PF00881">
    <property type="entry name" value="Nitroreductase"/>
    <property type="match status" value="1"/>
</dbReference>
<evidence type="ECO:0000313" key="9">
    <source>
        <dbReference type="Proteomes" id="UP001501436"/>
    </source>
</evidence>
<keyword evidence="9" id="KW-1185">Reference proteome</keyword>
<dbReference type="PANTHER" id="PTHR43673">
    <property type="entry name" value="NAD(P)H NITROREDUCTASE YDGI-RELATED"/>
    <property type="match status" value="1"/>
</dbReference>
<keyword evidence="6" id="KW-0560">Oxidoreductase</keyword>
<comment type="caution">
    <text evidence="8">The sequence shown here is derived from an EMBL/GenBank/DDBJ whole genome shotgun (WGS) entry which is preliminary data.</text>
</comment>
<evidence type="ECO:0000256" key="6">
    <source>
        <dbReference type="ARBA" id="ARBA00023002"/>
    </source>
</evidence>
<dbReference type="PANTHER" id="PTHR43673:SF2">
    <property type="entry name" value="NITROREDUCTASE"/>
    <property type="match status" value="1"/>
</dbReference>
<dbReference type="Proteomes" id="UP001501436">
    <property type="component" value="Unassembled WGS sequence"/>
</dbReference>
<evidence type="ECO:0000256" key="1">
    <source>
        <dbReference type="ARBA" id="ARBA00001917"/>
    </source>
</evidence>
<dbReference type="CDD" id="cd02149">
    <property type="entry name" value="NfsB-like"/>
    <property type="match status" value="1"/>
</dbReference>
<dbReference type="Gene3D" id="3.40.109.10">
    <property type="entry name" value="NADH Oxidase"/>
    <property type="match status" value="1"/>
</dbReference>
<feature type="domain" description="Nitroreductase" evidence="7">
    <location>
        <begin position="9"/>
        <end position="184"/>
    </location>
</feature>
<sequence length="210" mass="23590">MSLIEDLNWRYATKKMNGAVVPQDKLDYILEAARLAPSSSGLQPYRIIVVSDKDVLEKIKGIAFDQSQIVDCSHLLVFAAWDGYTYEKIGEVFKRTTQERGLPDDAMSAYHDRLWSMYEPLGQQFHTSHAAKQAYIALGIAVSAAAEQRVDATPMEGFIPEKLDEILGLAEKGLKSAAILPLGYRDEANDWLVNQKKVRTPKEEFVIEVK</sequence>
<dbReference type="InterPro" id="IPR033878">
    <property type="entry name" value="NfsB-like"/>
</dbReference>
<protein>
    <submittedName>
        <fullName evidence="8">NAD(P)H-dependent oxidoreductase</fullName>
    </submittedName>
</protein>
<keyword evidence="3" id="KW-0285">Flavoprotein</keyword>
<evidence type="ECO:0000256" key="5">
    <source>
        <dbReference type="ARBA" id="ARBA00022857"/>
    </source>
</evidence>
<dbReference type="SUPFAM" id="SSF55469">
    <property type="entry name" value="FMN-dependent nitroreductase-like"/>
    <property type="match status" value="1"/>
</dbReference>
<reference evidence="9" key="1">
    <citation type="journal article" date="2019" name="Int. J. Syst. Evol. Microbiol.">
        <title>The Global Catalogue of Microorganisms (GCM) 10K type strain sequencing project: providing services to taxonomists for standard genome sequencing and annotation.</title>
        <authorList>
            <consortium name="The Broad Institute Genomics Platform"/>
            <consortium name="The Broad Institute Genome Sequencing Center for Infectious Disease"/>
            <person name="Wu L."/>
            <person name="Ma J."/>
        </authorList>
    </citation>
    <scope>NUCLEOTIDE SEQUENCE [LARGE SCALE GENOMIC DNA]</scope>
    <source>
        <strain evidence="9">JCM 18283</strain>
    </source>
</reference>
<evidence type="ECO:0000256" key="2">
    <source>
        <dbReference type="ARBA" id="ARBA00007118"/>
    </source>
</evidence>
<evidence type="ECO:0000256" key="4">
    <source>
        <dbReference type="ARBA" id="ARBA00022643"/>
    </source>
</evidence>
<keyword evidence="5" id="KW-0521">NADP</keyword>